<accession>A0A1H8QG64</accession>
<evidence type="ECO:0008006" key="5">
    <source>
        <dbReference type="Google" id="ProtNLM"/>
    </source>
</evidence>
<gene>
    <name evidence="3" type="ORF">SAMN04488052_101568</name>
</gene>
<dbReference type="PROSITE" id="PS51257">
    <property type="entry name" value="PROKAR_LIPOPROTEIN"/>
    <property type="match status" value="1"/>
</dbReference>
<dbReference type="STRING" id="406100.SAMN04488052_101568"/>
<evidence type="ECO:0000256" key="2">
    <source>
        <dbReference type="SAM" id="SignalP"/>
    </source>
</evidence>
<dbReference type="InterPro" id="IPR021793">
    <property type="entry name" value="Oprl"/>
</dbReference>
<proteinExistence type="predicted"/>
<dbReference type="EMBL" id="FOEG01000001">
    <property type="protein sequence ID" value="SEO53229.1"/>
    <property type="molecule type" value="Genomic_DNA"/>
</dbReference>
<dbReference type="Proteomes" id="UP000199657">
    <property type="component" value="Unassembled WGS sequence"/>
</dbReference>
<dbReference type="RefSeq" id="WP_091639740.1">
    <property type="nucleotide sequence ID" value="NZ_FOEG01000001.1"/>
</dbReference>
<dbReference type="Pfam" id="PF11839">
    <property type="entry name" value="Alanine_zipper"/>
    <property type="match status" value="1"/>
</dbReference>
<evidence type="ECO:0000313" key="3">
    <source>
        <dbReference type="EMBL" id="SEO53229.1"/>
    </source>
</evidence>
<sequence>MSHSLKSLLKLSALGVSMGVLVGCAAQGDDAETRQMVEDAQAQASEALDVANEARETALEAEGTAKAAEYKANRNEERIEELDEKIDRMFEESMQK</sequence>
<dbReference type="OrthoDB" id="5797269at2"/>
<feature type="coiled-coil region" evidence="1">
    <location>
        <begin position="37"/>
        <end position="92"/>
    </location>
</feature>
<feature type="chain" id="PRO_5011605523" description="Lipoprotein" evidence="2">
    <location>
        <begin position="26"/>
        <end position="96"/>
    </location>
</feature>
<protein>
    <recommendedName>
        <fullName evidence="5">Lipoprotein</fullName>
    </recommendedName>
</protein>
<name>A0A1H8QG64_9GAMM</name>
<evidence type="ECO:0000256" key="1">
    <source>
        <dbReference type="SAM" id="Coils"/>
    </source>
</evidence>
<keyword evidence="2" id="KW-0732">Signal</keyword>
<evidence type="ECO:0000313" key="4">
    <source>
        <dbReference type="Proteomes" id="UP000199657"/>
    </source>
</evidence>
<dbReference type="AlphaFoldDB" id="A0A1H8QG64"/>
<keyword evidence="1" id="KW-0175">Coiled coil</keyword>
<organism evidence="3 4">
    <name type="scientific">Aquisalimonas asiatica</name>
    <dbReference type="NCBI Taxonomy" id="406100"/>
    <lineage>
        <taxon>Bacteria</taxon>
        <taxon>Pseudomonadati</taxon>
        <taxon>Pseudomonadota</taxon>
        <taxon>Gammaproteobacteria</taxon>
        <taxon>Chromatiales</taxon>
        <taxon>Ectothiorhodospiraceae</taxon>
        <taxon>Aquisalimonas</taxon>
    </lineage>
</organism>
<keyword evidence="4" id="KW-1185">Reference proteome</keyword>
<dbReference type="NCBIfam" id="NF040598">
    <property type="entry name" value="Ala_zip_lipo"/>
    <property type="match status" value="1"/>
</dbReference>
<feature type="signal peptide" evidence="2">
    <location>
        <begin position="1"/>
        <end position="25"/>
    </location>
</feature>
<reference evidence="3 4" key="1">
    <citation type="submission" date="2016-10" db="EMBL/GenBank/DDBJ databases">
        <authorList>
            <person name="de Groot N.N."/>
        </authorList>
    </citation>
    <scope>NUCLEOTIDE SEQUENCE [LARGE SCALE GENOMIC DNA]</scope>
    <source>
        <strain evidence="3 4">CGMCC 1.6291</strain>
    </source>
</reference>